<organism evidence="1 2">
    <name type="scientific">Acaulospora colombiana</name>
    <dbReference type="NCBI Taxonomy" id="27376"/>
    <lineage>
        <taxon>Eukaryota</taxon>
        <taxon>Fungi</taxon>
        <taxon>Fungi incertae sedis</taxon>
        <taxon>Mucoromycota</taxon>
        <taxon>Glomeromycotina</taxon>
        <taxon>Glomeromycetes</taxon>
        <taxon>Diversisporales</taxon>
        <taxon>Acaulosporaceae</taxon>
        <taxon>Acaulospora</taxon>
    </lineage>
</organism>
<proteinExistence type="predicted"/>
<feature type="non-terminal residue" evidence="1">
    <location>
        <position position="1"/>
    </location>
</feature>
<name>A0ACA9QXM7_9GLOM</name>
<sequence length="163" mass="18828">VKDAFELLSREEKLYAHYVGVASWAGARIIQAQWTPQAPDLYDLLVLVFTNEEGKCVNFDKLKEDSQSSEEQWKHALSYAAQVFGNLLNYKSFGFTKFVPRIKINDFKRIIEACPNHEKAKPLWDKLSDYIYTVEPESEMLIGDPNKGHVSNYYLGRKSTEEE</sequence>
<dbReference type="EMBL" id="CAJVPT010063371">
    <property type="protein sequence ID" value="CAG8768538.1"/>
    <property type="molecule type" value="Genomic_DNA"/>
</dbReference>
<protein>
    <submittedName>
        <fullName evidence="1">1884_t:CDS:1</fullName>
    </submittedName>
</protein>
<comment type="caution">
    <text evidence="1">The sequence shown here is derived from an EMBL/GenBank/DDBJ whole genome shotgun (WGS) entry which is preliminary data.</text>
</comment>
<evidence type="ECO:0000313" key="2">
    <source>
        <dbReference type="Proteomes" id="UP000789525"/>
    </source>
</evidence>
<dbReference type="Proteomes" id="UP000789525">
    <property type="component" value="Unassembled WGS sequence"/>
</dbReference>
<accession>A0ACA9QXM7</accession>
<gene>
    <name evidence="1" type="ORF">ACOLOM_LOCUS13620</name>
</gene>
<reference evidence="1" key="1">
    <citation type="submission" date="2021-06" db="EMBL/GenBank/DDBJ databases">
        <authorList>
            <person name="Kallberg Y."/>
            <person name="Tangrot J."/>
            <person name="Rosling A."/>
        </authorList>
    </citation>
    <scope>NUCLEOTIDE SEQUENCE</scope>
    <source>
        <strain evidence="1">CL356</strain>
    </source>
</reference>
<feature type="non-terminal residue" evidence="1">
    <location>
        <position position="163"/>
    </location>
</feature>
<evidence type="ECO:0000313" key="1">
    <source>
        <dbReference type="EMBL" id="CAG8768538.1"/>
    </source>
</evidence>
<keyword evidence="2" id="KW-1185">Reference proteome</keyword>